<dbReference type="PROSITE" id="PS51421">
    <property type="entry name" value="RAS"/>
    <property type="match status" value="1"/>
</dbReference>
<proteinExistence type="predicted"/>
<keyword evidence="4" id="KW-0472">Membrane</keyword>
<name>A0A8H4ARU1_GIGMA</name>
<dbReference type="PRINTS" id="PR00449">
    <property type="entry name" value="RASTRNSFRMNG"/>
</dbReference>
<reference evidence="5 6" key="1">
    <citation type="journal article" date="2019" name="Environ. Microbiol.">
        <title>At the nexus of three kingdoms: the genome of the mycorrhizal fungus Gigaspora margarita provides insights into plant, endobacterial and fungal interactions.</title>
        <authorList>
            <person name="Venice F."/>
            <person name="Ghignone S."/>
            <person name="Salvioli di Fossalunga A."/>
            <person name="Amselem J."/>
            <person name="Novero M."/>
            <person name="Xianan X."/>
            <person name="Sedzielewska Toro K."/>
            <person name="Morin E."/>
            <person name="Lipzen A."/>
            <person name="Grigoriev I.V."/>
            <person name="Henrissat B."/>
            <person name="Martin F.M."/>
            <person name="Bonfante P."/>
        </authorList>
    </citation>
    <scope>NUCLEOTIDE SEQUENCE [LARGE SCALE GENOMIC DNA]</scope>
    <source>
        <strain evidence="5 6">BEG34</strain>
    </source>
</reference>
<evidence type="ECO:0000256" key="4">
    <source>
        <dbReference type="ARBA" id="ARBA00023136"/>
    </source>
</evidence>
<dbReference type="SMART" id="SM00173">
    <property type="entry name" value="RAS"/>
    <property type="match status" value="1"/>
</dbReference>
<accession>A0A8H4ARU1</accession>
<dbReference type="CDD" id="cd00157">
    <property type="entry name" value="Rho"/>
    <property type="match status" value="1"/>
</dbReference>
<comment type="caution">
    <text evidence="5">The sequence shown here is derived from an EMBL/GenBank/DDBJ whole genome shotgun (WGS) entry which is preliminary data.</text>
</comment>
<keyword evidence="5" id="KW-0131">Cell cycle</keyword>
<dbReference type="SMART" id="SM00175">
    <property type="entry name" value="RAB"/>
    <property type="match status" value="1"/>
</dbReference>
<dbReference type="Proteomes" id="UP000439903">
    <property type="component" value="Unassembled WGS sequence"/>
</dbReference>
<comment type="subcellular location">
    <subcellularLocation>
        <location evidence="1">Membrane</location>
    </subcellularLocation>
</comment>
<evidence type="ECO:0000256" key="2">
    <source>
        <dbReference type="ARBA" id="ARBA00022741"/>
    </source>
</evidence>
<organism evidence="5 6">
    <name type="scientific">Gigaspora margarita</name>
    <dbReference type="NCBI Taxonomy" id="4874"/>
    <lineage>
        <taxon>Eukaryota</taxon>
        <taxon>Fungi</taxon>
        <taxon>Fungi incertae sedis</taxon>
        <taxon>Mucoromycota</taxon>
        <taxon>Glomeromycotina</taxon>
        <taxon>Glomeromycetes</taxon>
        <taxon>Diversisporales</taxon>
        <taxon>Gigasporaceae</taxon>
        <taxon>Gigaspora</taxon>
    </lineage>
</organism>
<keyword evidence="3" id="KW-0342">GTP-binding</keyword>
<gene>
    <name evidence="5" type="ORF">F8M41_013969</name>
</gene>
<dbReference type="OrthoDB" id="8830751at2759"/>
<evidence type="ECO:0000256" key="1">
    <source>
        <dbReference type="ARBA" id="ARBA00004370"/>
    </source>
</evidence>
<dbReference type="EMBL" id="WTPW01000285">
    <property type="protein sequence ID" value="KAF0526851.1"/>
    <property type="molecule type" value="Genomic_DNA"/>
</dbReference>
<dbReference type="Pfam" id="PF00071">
    <property type="entry name" value="Ras"/>
    <property type="match status" value="1"/>
</dbReference>
<keyword evidence="5" id="KW-0132">Cell division</keyword>
<dbReference type="Gene3D" id="3.40.50.300">
    <property type="entry name" value="P-loop containing nucleotide triphosphate hydrolases"/>
    <property type="match status" value="1"/>
</dbReference>
<dbReference type="PANTHER" id="PTHR24072">
    <property type="entry name" value="RHO FAMILY GTPASE"/>
    <property type="match status" value="1"/>
</dbReference>
<dbReference type="NCBIfam" id="TIGR00231">
    <property type="entry name" value="small_GTP"/>
    <property type="match status" value="1"/>
</dbReference>
<evidence type="ECO:0000313" key="6">
    <source>
        <dbReference type="Proteomes" id="UP000439903"/>
    </source>
</evidence>
<dbReference type="FunFam" id="3.40.50.300:FF:002060">
    <property type="entry name" value="Rho family GTPase"/>
    <property type="match status" value="1"/>
</dbReference>
<dbReference type="PROSITE" id="PS51420">
    <property type="entry name" value="RHO"/>
    <property type="match status" value="1"/>
</dbReference>
<dbReference type="InterPro" id="IPR005225">
    <property type="entry name" value="Small_GTP-bd"/>
</dbReference>
<dbReference type="GO" id="GO:0005525">
    <property type="term" value="F:GTP binding"/>
    <property type="evidence" value="ECO:0007669"/>
    <property type="project" value="UniProtKB-KW"/>
</dbReference>
<dbReference type="GO" id="GO:0051301">
    <property type="term" value="P:cell division"/>
    <property type="evidence" value="ECO:0007669"/>
    <property type="project" value="UniProtKB-KW"/>
</dbReference>
<dbReference type="AlphaFoldDB" id="A0A8H4ARU1"/>
<dbReference type="SMART" id="SM00174">
    <property type="entry name" value="RHO"/>
    <property type="match status" value="1"/>
</dbReference>
<dbReference type="PROSITE" id="PS51419">
    <property type="entry name" value="RAB"/>
    <property type="match status" value="1"/>
</dbReference>
<keyword evidence="2" id="KW-0547">Nucleotide-binding</keyword>
<evidence type="ECO:0000313" key="5">
    <source>
        <dbReference type="EMBL" id="KAF0526851.1"/>
    </source>
</evidence>
<sequence length="185" mass="21029">MYINCVVIGDGAVGKSSLKYTYLRGYYAPMPFCTLGNDSKDVTIGDELCSLVLWEMSELEILRAHTYNKADVVLICFSVVNPDSFDNIKEKWFPDIQCYWPGIPFLIVGTQIDLRDDPREIRELSQIGMKPIISMQGRKLAQELGAIKYVECSACTQEGLENVFDETIFFTALKSLKSLNKKRLY</sequence>
<dbReference type="GO" id="GO:0016020">
    <property type="term" value="C:membrane"/>
    <property type="evidence" value="ECO:0007669"/>
    <property type="project" value="UniProtKB-SubCell"/>
</dbReference>
<keyword evidence="6" id="KW-1185">Reference proteome</keyword>
<dbReference type="GO" id="GO:0003924">
    <property type="term" value="F:GTPase activity"/>
    <property type="evidence" value="ECO:0007669"/>
    <property type="project" value="InterPro"/>
</dbReference>
<protein>
    <submittedName>
        <fullName evidence="5">Cell division control protein 42</fullName>
    </submittedName>
</protein>
<evidence type="ECO:0000256" key="3">
    <source>
        <dbReference type="ARBA" id="ARBA00023134"/>
    </source>
</evidence>
<dbReference type="InterPro" id="IPR027417">
    <property type="entry name" value="P-loop_NTPase"/>
</dbReference>
<dbReference type="GO" id="GO:0007264">
    <property type="term" value="P:small GTPase-mediated signal transduction"/>
    <property type="evidence" value="ECO:0007669"/>
    <property type="project" value="InterPro"/>
</dbReference>
<dbReference type="SUPFAM" id="SSF52540">
    <property type="entry name" value="P-loop containing nucleoside triphosphate hydrolases"/>
    <property type="match status" value="1"/>
</dbReference>
<dbReference type="InterPro" id="IPR001806">
    <property type="entry name" value="Small_GTPase"/>
</dbReference>
<dbReference type="InterPro" id="IPR003578">
    <property type="entry name" value="Small_GTPase_Rho"/>
</dbReference>